<name>A0A7C5QWF5_9PROT</name>
<dbReference type="GO" id="GO:0003993">
    <property type="term" value="F:acid phosphatase activity"/>
    <property type="evidence" value="ECO:0007669"/>
    <property type="project" value="InterPro"/>
</dbReference>
<dbReference type="AlphaFoldDB" id="A0A7C5QWF5"/>
<sequence>MANITRRATLLSATAALGVTGSACQSESPTNRVKFNHGVASGDPARDGFVIWTRITLETAGKVDVQWEVASDKKFKKNHKKGVFTTGPGRDYTVKVELDGLTPGQAYYYRFAVGKTRSPVGRSKTLPEGHCKAARFAVVSCSNYPFGYFNVYDHIAQQELDAVIHLGDYLYEYGENGYGKRMGIELGRIHNPTHEIISLSDYRT</sequence>
<dbReference type="Pfam" id="PF09423">
    <property type="entry name" value="PhoD"/>
    <property type="match status" value="1"/>
</dbReference>
<dbReference type="InterPro" id="IPR038607">
    <property type="entry name" value="PhoD-like_sf"/>
</dbReference>
<dbReference type="Gene3D" id="3.60.21.70">
    <property type="entry name" value="PhoD-like phosphatase"/>
    <property type="match status" value="1"/>
</dbReference>
<dbReference type="InterPro" id="IPR032093">
    <property type="entry name" value="PhoD_N"/>
</dbReference>
<proteinExistence type="predicted"/>
<dbReference type="Gene3D" id="2.60.40.380">
    <property type="entry name" value="Purple acid phosphatase-like, N-terminal"/>
    <property type="match status" value="1"/>
</dbReference>
<accession>A0A7C5QWF5</accession>
<dbReference type="InterPro" id="IPR018946">
    <property type="entry name" value="PhoD-like_MPP"/>
</dbReference>
<comment type="caution">
    <text evidence="4">The sequence shown here is derived from an EMBL/GenBank/DDBJ whole genome shotgun (WGS) entry which is preliminary data.</text>
</comment>
<dbReference type="InterPro" id="IPR052900">
    <property type="entry name" value="Phospholipid_Metab_Enz"/>
</dbReference>
<dbReference type="EMBL" id="DRMJ01000311">
    <property type="protein sequence ID" value="HHL43162.1"/>
    <property type="molecule type" value="Genomic_DNA"/>
</dbReference>
<organism evidence="4">
    <name type="scientific">Hellea balneolensis</name>
    <dbReference type="NCBI Taxonomy" id="287478"/>
    <lineage>
        <taxon>Bacteria</taxon>
        <taxon>Pseudomonadati</taxon>
        <taxon>Pseudomonadota</taxon>
        <taxon>Alphaproteobacteria</taxon>
        <taxon>Maricaulales</taxon>
        <taxon>Robiginitomaculaceae</taxon>
        <taxon>Hellea</taxon>
    </lineage>
</organism>
<evidence type="ECO:0000256" key="1">
    <source>
        <dbReference type="ARBA" id="ARBA00022729"/>
    </source>
</evidence>
<dbReference type="InterPro" id="IPR029052">
    <property type="entry name" value="Metallo-depent_PP-like"/>
</dbReference>
<dbReference type="PANTHER" id="PTHR43606:SF2">
    <property type="entry name" value="ALKALINE PHOSPHATASE FAMILY PROTEIN (AFU_ORTHOLOGUE AFUA_5G03860)"/>
    <property type="match status" value="1"/>
</dbReference>
<keyword evidence="1" id="KW-0732">Signal</keyword>
<feature type="domain" description="PhoD-like phosphatase metallophosphatase" evidence="2">
    <location>
        <begin position="136"/>
        <end position="204"/>
    </location>
</feature>
<gene>
    <name evidence="4" type="ORF">ENJ42_06060</name>
</gene>
<evidence type="ECO:0000313" key="4">
    <source>
        <dbReference type="EMBL" id="HHL43162.1"/>
    </source>
</evidence>
<dbReference type="Proteomes" id="UP000885830">
    <property type="component" value="Unassembled WGS sequence"/>
</dbReference>
<dbReference type="SUPFAM" id="SSF56300">
    <property type="entry name" value="Metallo-dependent phosphatases"/>
    <property type="match status" value="1"/>
</dbReference>
<dbReference type="PANTHER" id="PTHR43606">
    <property type="entry name" value="PHOSPHATASE, PUTATIVE (AFU_ORTHOLOGUE AFUA_6G08710)-RELATED"/>
    <property type="match status" value="1"/>
</dbReference>
<dbReference type="GO" id="GO:0046872">
    <property type="term" value="F:metal ion binding"/>
    <property type="evidence" value="ECO:0007669"/>
    <property type="project" value="InterPro"/>
</dbReference>
<dbReference type="Pfam" id="PF16655">
    <property type="entry name" value="PhoD_N"/>
    <property type="match status" value="1"/>
</dbReference>
<dbReference type="PROSITE" id="PS51257">
    <property type="entry name" value="PROKAR_LIPOPROTEIN"/>
    <property type="match status" value="1"/>
</dbReference>
<dbReference type="SUPFAM" id="SSF49363">
    <property type="entry name" value="Purple acid phosphatase, N-terminal domain"/>
    <property type="match status" value="1"/>
</dbReference>
<protein>
    <submittedName>
        <fullName evidence="4">Alkaline phosphatase</fullName>
    </submittedName>
</protein>
<feature type="non-terminal residue" evidence="4">
    <location>
        <position position="204"/>
    </location>
</feature>
<evidence type="ECO:0000259" key="2">
    <source>
        <dbReference type="Pfam" id="PF09423"/>
    </source>
</evidence>
<evidence type="ECO:0000259" key="3">
    <source>
        <dbReference type="Pfam" id="PF16655"/>
    </source>
</evidence>
<dbReference type="InterPro" id="IPR008963">
    <property type="entry name" value="Purple_acid_Pase-like_N"/>
</dbReference>
<reference evidence="4" key="1">
    <citation type="journal article" date="2020" name="mSystems">
        <title>Genome- and Community-Level Interaction Insights into Carbon Utilization and Element Cycling Functions of Hydrothermarchaeota in Hydrothermal Sediment.</title>
        <authorList>
            <person name="Zhou Z."/>
            <person name="Liu Y."/>
            <person name="Xu W."/>
            <person name="Pan J."/>
            <person name="Luo Z.H."/>
            <person name="Li M."/>
        </authorList>
    </citation>
    <scope>NUCLEOTIDE SEQUENCE [LARGE SCALE GENOMIC DNA]</scope>
    <source>
        <strain evidence="4">HyVt-485</strain>
    </source>
</reference>
<feature type="domain" description="Phospholipase D N-terminal" evidence="3">
    <location>
        <begin position="37"/>
        <end position="125"/>
    </location>
</feature>